<dbReference type="PANTHER" id="PTHR35040">
    <property type="match status" value="1"/>
</dbReference>
<evidence type="ECO:0000256" key="1">
    <source>
        <dbReference type="SAM" id="SignalP"/>
    </source>
</evidence>
<keyword evidence="3" id="KW-1185">Reference proteome</keyword>
<evidence type="ECO:0008006" key="4">
    <source>
        <dbReference type="Google" id="ProtNLM"/>
    </source>
</evidence>
<reference evidence="2" key="1">
    <citation type="submission" date="2023-06" db="EMBL/GenBank/DDBJ databases">
        <authorList>
            <person name="Noh H."/>
        </authorList>
    </citation>
    <scope>NUCLEOTIDE SEQUENCE</scope>
    <source>
        <strain evidence="2">DUCC20226</strain>
    </source>
</reference>
<keyword evidence="1" id="KW-0732">Signal</keyword>
<evidence type="ECO:0000313" key="3">
    <source>
        <dbReference type="Proteomes" id="UP001265746"/>
    </source>
</evidence>
<feature type="signal peptide" evidence="1">
    <location>
        <begin position="1"/>
        <end position="18"/>
    </location>
</feature>
<dbReference type="Proteomes" id="UP001265746">
    <property type="component" value="Unassembled WGS sequence"/>
</dbReference>
<proteinExistence type="predicted"/>
<organism evidence="2 3">
    <name type="scientific">Phomopsis amygdali</name>
    <name type="common">Fusicoccum amygdali</name>
    <dbReference type="NCBI Taxonomy" id="1214568"/>
    <lineage>
        <taxon>Eukaryota</taxon>
        <taxon>Fungi</taxon>
        <taxon>Dikarya</taxon>
        <taxon>Ascomycota</taxon>
        <taxon>Pezizomycotina</taxon>
        <taxon>Sordariomycetes</taxon>
        <taxon>Sordariomycetidae</taxon>
        <taxon>Diaporthales</taxon>
        <taxon>Diaporthaceae</taxon>
        <taxon>Diaporthe</taxon>
    </lineage>
</organism>
<evidence type="ECO:0000313" key="2">
    <source>
        <dbReference type="EMBL" id="KAK2609645.1"/>
    </source>
</evidence>
<name>A0AAD9SHD7_PHOAM</name>
<comment type="caution">
    <text evidence="2">The sequence shown here is derived from an EMBL/GenBank/DDBJ whole genome shotgun (WGS) entry which is preliminary data.</text>
</comment>
<feature type="chain" id="PRO_5042055073" description="Spherulin-4" evidence="1">
    <location>
        <begin position="19"/>
        <end position="269"/>
    </location>
</feature>
<dbReference type="InterPro" id="IPR021986">
    <property type="entry name" value="Spherulin4"/>
</dbReference>
<dbReference type="Pfam" id="PF12138">
    <property type="entry name" value="Spherulin4"/>
    <property type="match status" value="1"/>
</dbReference>
<accession>A0AAD9SHD7</accession>
<dbReference type="EMBL" id="JAUJFL010000002">
    <property type="protein sequence ID" value="KAK2609645.1"/>
    <property type="molecule type" value="Genomic_DNA"/>
</dbReference>
<dbReference type="PANTHER" id="PTHR35040:SF9">
    <property type="entry name" value="4-LIKE CELL SURFACE PROTEIN, PUTATIVE (AFU_ORTHOLOGUE AFUA_4G14080)-RELATED"/>
    <property type="match status" value="1"/>
</dbReference>
<sequence>MQIFFTIFAVLSATTASATSILLPLYLYPSPLGWWDSVYDAIAAHPSVDFQIILNPDSGPGGSTPGYNSDWITATSKLHSYDNVETYGYVPINYGARTLADTTTDIENWNGWNNYTAADISVDGLFFDETPNWMGARGVDDVSFMEQLVQLADQGGYRKIFNIGQASNHDEYFSIADTVVIFEGVAMLYKNAVLNVVAADGLTGKSSVLIHHFDGSRLTTRWAMNWMTNMLERNLSSFVIVNTDWSNANSDDAPMGIGMLADMLESIQG</sequence>
<gene>
    <name evidence="2" type="ORF">N8I77_003138</name>
</gene>
<protein>
    <recommendedName>
        <fullName evidence="4">Spherulin-4</fullName>
    </recommendedName>
</protein>
<dbReference type="AlphaFoldDB" id="A0AAD9SHD7"/>